<evidence type="ECO:0008006" key="3">
    <source>
        <dbReference type="Google" id="ProtNLM"/>
    </source>
</evidence>
<protein>
    <recommendedName>
        <fullName evidence="3">PD-(D/E)XK nuclease superfamily protein</fullName>
    </recommendedName>
</protein>
<sequence length="405" mass="46721">MNDIINILSQVRIVSQKIKEQRKEKFERGESFNIFNDLGFMSDEVHLHSMFLANLLNPKGSHGQRGKFLEAFLKMLQKSFPAISADSLELDTAIASVEVEKYIGRQTDSEGGRIDIYLTDGKHSIIIENKIYAGDQHHQMLRYWNYGMSQKGNDTEKSFVLIYLTLDGCSPSKDSLGEDLKENDIVCLSYKSDIRGWLDRCVELASRTPLVRETINQYITTIDILTNNVMEDNKELLDILSKEENLDAIYDIANNKNIVVNRFINEVFIPKLRDLAESKGLTMGDNCTENWMEESWAGASFYNPKWKYLKLAFEFEHKGLGFLIFGFRPKNEDGVKREDVKDWEKVQKNYSTKDVNNQSWIWKDFNGNQYWDNASGIKDLLNGKTLNDFSRMFDEAIDSVKGLDI</sequence>
<comment type="caution">
    <text evidence="1">The sequence shown here is derived from an EMBL/GenBank/DDBJ whole genome shotgun (WGS) entry which is preliminary data.</text>
</comment>
<dbReference type="Pfam" id="PF14281">
    <property type="entry name" value="PDDEXK_4"/>
    <property type="match status" value="1"/>
</dbReference>
<dbReference type="Proteomes" id="UP000285236">
    <property type="component" value="Unassembled WGS sequence"/>
</dbReference>
<organism evidence="1 2">
    <name type="scientific">Segatella copri</name>
    <dbReference type="NCBI Taxonomy" id="165179"/>
    <lineage>
        <taxon>Bacteria</taxon>
        <taxon>Pseudomonadati</taxon>
        <taxon>Bacteroidota</taxon>
        <taxon>Bacteroidia</taxon>
        <taxon>Bacteroidales</taxon>
        <taxon>Prevotellaceae</taxon>
        <taxon>Segatella</taxon>
    </lineage>
</organism>
<accession>A0AA92TRS4</accession>
<evidence type="ECO:0000313" key="1">
    <source>
        <dbReference type="EMBL" id="RGU97230.1"/>
    </source>
</evidence>
<proteinExistence type="predicted"/>
<dbReference type="AlphaFoldDB" id="A0AA92TRS4"/>
<dbReference type="RefSeq" id="WP_118079928.1">
    <property type="nucleotide sequence ID" value="NZ_QRYP01000015.1"/>
</dbReference>
<dbReference type="InterPro" id="IPR029470">
    <property type="entry name" value="PDDEXK_4"/>
</dbReference>
<evidence type="ECO:0000313" key="2">
    <source>
        <dbReference type="Proteomes" id="UP000285236"/>
    </source>
</evidence>
<gene>
    <name evidence="1" type="ORF">DWW35_07135</name>
</gene>
<dbReference type="EMBL" id="QRYP01000015">
    <property type="protein sequence ID" value="RGU97230.1"/>
    <property type="molecule type" value="Genomic_DNA"/>
</dbReference>
<reference evidence="1 2" key="1">
    <citation type="submission" date="2018-08" db="EMBL/GenBank/DDBJ databases">
        <title>A genome reference for cultivated species of the human gut microbiota.</title>
        <authorList>
            <person name="Zou Y."/>
            <person name="Xue W."/>
            <person name="Luo G."/>
        </authorList>
    </citation>
    <scope>NUCLEOTIDE SEQUENCE [LARGE SCALE GENOMIC DNA]</scope>
    <source>
        <strain evidence="1 2">AF15-25</strain>
    </source>
</reference>
<name>A0AA92TRS4_9BACT</name>